<evidence type="ECO:0000259" key="3">
    <source>
        <dbReference type="Pfam" id="PF25898"/>
    </source>
</evidence>
<keyword evidence="2" id="KW-0732">Signal</keyword>
<feature type="domain" description="LolA-like" evidence="3">
    <location>
        <begin position="147"/>
        <end position="363"/>
    </location>
</feature>
<evidence type="ECO:0000256" key="1">
    <source>
        <dbReference type="SAM" id="MobiDB-lite"/>
    </source>
</evidence>
<dbReference type="Pfam" id="PF25898">
    <property type="entry name" value="LolA_2nd_metazoa"/>
    <property type="match status" value="1"/>
</dbReference>
<dbReference type="PANTHER" id="PTHR36902">
    <property type="entry name" value="ENRICHED IN SURFACE-LABELED PROTEOME PROTEIN 9"/>
    <property type="match status" value="1"/>
</dbReference>
<proteinExistence type="predicted"/>
<evidence type="ECO:0000313" key="6">
    <source>
        <dbReference type="Proteomes" id="UP000245119"/>
    </source>
</evidence>
<evidence type="ECO:0000313" key="5">
    <source>
        <dbReference type="EMBL" id="PVD36512.1"/>
    </source>
</evidence>
<dbReference type="Pfam" id="PF25899">
    <property type="entry name" value="DUF7959"/>
    <property type="match status" value="1"/>
</dbReference>
<gene>
    <name evidence="5" type="ORF">C0Q70_03497</name>
</gene>
<organism evidence="5 6">
    <name type="scientific">Pomacea canaliculata</name>
    <name type="common">Golden apple snail</name>
    <dbReference type="NCBI Taxonomy" id="400727"/>
    <lineage>
        <taxon>Eukaryota</taxon>
        <taxon>Metazoa</taxon>
        <taxon>Spiralia</taxon>
        <taxon>Lophotrochozoa</taxon>
        <taxon>Mollusca</taxon>
        <taxon>Gastropoda</taxon>
        <taxon>Caenogastropoda</taxon>
        <taxon>Architaenioglossa</taxon>
        <taxon>Ampullarioidea</taxon>
        <taxon>Ampullariidae</taxon>
        <taxon>Pomacea</taxon>
    </lineage>
</organism>
<evidence type="ECO:0000256" key="2">
    <source>
        <dbReference type="SAM" id="SignalP"/>
    </source>
</evidence>
<feature type="compositionally biased region" description="Pro residues" evidence="1">
    <location>
        <begin position="487"/>
        <end position="499"/>
    </location>
</feature>
<feature type="region of interest" description="Disordered" evidence="1">
    <location>
        <begin position="483"/>
        <end position="541"/>
    </location>
</feature>
<accession>A0A2T7PSV9</accession>
<dbReference type="Proteomes" id="UP000245119">
    <property type="component" value="Linkage Group LG2"/>
</dbReference>
<dbReference type="PANTHER" id="PTHR36902:SF1">
    <property type="entry name" value="ENRICHED IN SURFACE-LABELED PROTEOME PROTEIN 9"/>
    <property type="match status" value="1"/>
</dbReference>
<protein>
    <submittedName>
        <fullName evidence="5">Uncharacterized protein</fullName>
    </submittedName>
</protein>
<feature type="chain" id="PRO_5015395698" evidence="2">
    <location>
        <begin position="18"/>
        <end position="566"/>
    </location>
</feature>
<evidence type="ECO:0000259" key="4">
    <source>
        <dbReference type="Pfam" id="PF25899"/>
    </source>
</evidence>
<keyword evidence="6" id="KW-1185">Reference proteome</keyword>
<dbReference type="InterPro" id="IPR058831">
    <property type="entry name" value="LolA-like_dom_2nd"/>
</dbReference>
<feature type="domain" description="DUF7959" evidence="4">
    <location>
        <begin position="390"/>
        <end position="463"/>
    </location>
</feature>
<name>A0A2T7PSV9_POMCA</name>
<reference evidence="5 6" key="1">
    <citation type="submission" date="2018-04" db="EMBL/GenBank/DDBJ databases">
        <title>The genome of golden apple snail Pomacea canaliculata provides insight into stress tolerance and invasive adaptation.</title>
        <authorList>
            <person name="Liu C."/>
            <person name="Liu B."/>
            <person name="Ren Y."/>
            <person name="Zhang Y."/>
            <person name="Wang H."/>
            <person name="Li S."/>
            <person name="Jiang F."/>
            <person name="Yin L."/>
            <person name="Zhang G."/>
            <person name="Qian W."/>
            <person name="Fan W."/>
        </authorList>
    </citation>
    <scope>NUCLEOTIDE SEQUENCE [LARGE SCALE GENOMIC DNA]</scope>
    <source>
        <strain evidence="5">SZHN2017</strain>
        <tissue evidence="5">Muscle</tissue>
    </source>
</reference>
<dbReference type="OrthoDB" id="5983572at2759"/>
<comment type="caution">
    <text evidence="5">The sequence shown here is derived from an EMBL/GenBank/DDBJ whole genome shotgun (WGS) entry which is preliminary data.</text>
</comment>
<feature type="signal peptide" evidence="2">
    <location>
        <begin position="1"/>
        <end position="17"/>
    </location>
</feature>
<dbReference type="EMBL" id="PZQS01000002">
    <property type="protein sequence ID" value="PVD36512.1"/>
    <property type="molecule type" value="Genomic_DNA"/>
</dbReference>
<sequence length="566" mass="64330">MLLLVFVTTLFSSVTKAAYDRTVCDQDAFKAKATQNPDVLHHDIDCEVTSLAAYNSSFIFGTRPFANGTQHIFSVGDSFRMAVTQPELYLGVLQTDGVIAEAWRACIYMDSLDATFNATWYFTANNSWTSTIGLQSPLWLEVTGRTPPGVYCENRINTKPLPNITDNFSYRTEIVDTATKYINFMSEYYYLQMRVSEYEYQPETGSPYGSNPIRRLHDFRTGVAYIMDTVLGNCTVTPISKLSADATAADSVHVRMKNEREFFSFNNKFTYAGQRVARDIDCDVWVSVKDDWPANQPFETHWEWYFATAAWLELAGYQYEALLPVMLRITAQAFDPPFERIYHIYDYREGELNNRDFDISTCFNKTHRVEYIVTFPGNYSIFVAPSLTDFRDQFLVTTTSICQVSYLRVARTRVDYDSNNIYVSFSLLDQAPIAGDVQQSEPEASLQEAGDRLQSAINNGYFLSRCQCKWSKAQLKATKVSIGVAPTPNPKAAPPPPPHQHSLQQRPPRDQPPSSRDDLRLSVQRAKPSPKASSTSYSKGKQVKLLPAGDVHWTKTKTTFRHIYKQ</sequence>
<dbReference type="AlphaFoldDB" id="A0A2T7PSV9"/>
<dbReference type="InterPro" id="IPR058265">
    <property type="entry name" value="DUF7959"/>
</dbReference>
<dbReference type="STRING" id="400727.A0A2T7PSV9"/>